<evidence type="ECO:0000313" key="2">
    <source>
        <dbReference type="EMBL" id="QCN94913.1"/>
    </source>
</evidence>
<accession>A0A4D8P7U2</accession>
<evidence type="ECO:0000256" key="1">
    <source>
        <dbReference type="SAM" id="MobiDB-lite"/>
    </source>
</evidence>
<protein>
    <submittedName>
        <fullName evidence="2">Uncharacterized protein</fullName>
    </submittedName>
</protein>
<gene>
    <name evidence="2" type="ORF">D3093_06355</name>
</gene>
<name>A0A4D8P7U2_9PROT</name>
<feature type="region of interest" description="Disordered" evidence="1">
    <location>
        <begin position="28"/>
        <end position="55"/>
    </location>
</feature>
<reference evidence="2 3" key="1">
    <citation type="submission" date="2018-09" db="EMBL/GenBank/DDBJ databases">
        <title>Whole genome based analysis of evolution and adaptive divergence in Indian and Brazilian strains of Azospirillum brasilense.</title>
        <authorList>
            <person name="Singh C."/>
            <person name="Tripathi A.K."/>
        </authorList>
    </citation>
    <scope>NUCLEOTIDE SEQUENCE [LARGE SCALE GENOMIC DNA]</scope>
    <source>
        <strain evidence="2 3">MTCC4035</strain>
    </source>
</reference>
<proteinExistence type="predicted"/>
<evidence type="ECO:0000313" key="3">
    <source>
        <dbReference type="Proteomes" id="UP000298595"/>
    </source>
</evidence>
<dbReference type="KEGG" id="aare:D3093_06355"/>
<dbReference type="RefSeq" id="WP_137114933.1">
    <property type="nucleotide sequence ID" value="NZ_CP032321.1"/>
</dbReference>
<organism evidence="2 3">
    <name type="scientific">Azospirillum argentinense</name>
    <dbReference type="NCBI Taxonomy" id="2970906"/>
    <lineage>
        <taxon>Bacteria</taxon>
        <taxon>Pseudomonadati</taxon>
        <taxon>Pseudomonadota</taxon>
        <taxon>Alphaproteobacteria</taxon>
        <taxon>Rhodospirillales</taxon>
        <taxon>Azospirillaceae</taxon>
        <taxon>Azospirillum</taxon>
    </lineage>
</organism>
<dbReference type="EMBL" id="CP032321">
    <property type="protein sequence ID" value="QCN94913.1"/>
    <property type="molecule type" value="Genomic_DNA"/>
</dbReference>
<dbReference type="AlphaFoldDB" id="A0A4D8P7U2"/>
<dbReference type="Proteomes" id="UP000298595">
    <property type="component" value="Chromosome"/>
</dbReference>
<sequence>MTRHIMSFMDDGYVQHLQFAGWPPQGWRIEPSASQISAANDPSGDGGPDRLDEGCLHEEPVHSADGYLRDEEAMLDGLMPVPARFSESEIERMRVKFGFTDEEVEALRAIGNTPQR</sequence>